<proteinExistence type="predicted"/>
<keyword evidence="2" id="KW-1185">Reference proteome</keyword>
<gene>
    <name evidence="1" type="ORF">GCM10012275_26740</name>
</gene>
<dbReference type="EMBL" id="BMMK01000010">
    <property type="protein sequence ID" value="GGM54279.1"/>
    <property type="molecule type" value="Genomic_DNA"/>
</dbReference>
<protein>
    <submittedName>
        <fullName evidence="1">Uncharacterized protein</fullName>
    </submittedName>
</protein>
<name>A0A8J3C871_9PSEU</name>
<dbReference type="RefSeq" id="WP_189057460.1">
    <property type="nucleotide sequence ID" value="NZ_BMMK01000010.1"/>
</dbReference>
<reference evidence="1" key="1">
    <citation type="journal article" date="2014" name="Int. J. Syst. Evol. Microbiol.">
        <title>Complete genome sequence of Corynebacterium casei LMG S-19264T (=DSM 44701T), isolated from a smear-ripened cheese.</title>
        <authorList>
            <consortium name="US DOE Joint Genome Institute (JGI-PGF)"/>
            <person name="Walter F."/>
            <person name="Albersmeier A."/>
            <person name="Kalinowski J."/>
            <person name="Ruckert C."/>
        </authorList>
    </citation>
    <scope>NUCLEOTIDE SEQUENCE</scope>
    <source>
        <strain evidence="1">CGMCC 4.5737</strain>
    </source>
</reference>
<reference evidence="1" key="2">
    <citation type="submission" date="2020-09" db="EMBL/GenBank/DDBJ databases">
        <authorList>
            <person name="Sun Q."/>
            <person name="Zhou Y."/>
        </authorList>
    </citation>
    <scope>NUCLEOTIDE SEQUENCE</scope>
    <source>
        <strain evidence="1">CGMCC 4.5737</strain>
    </source>
</reference>
<dbReference type="Proteomes" id="UP000637578">
    <property type="component" value="Unassembled WGS sequence"/>
</dbReference>
<dbReference type="AlphaFoldDB" id="A0A8J3C871"/>
<sequence>MSWNDFYRRRNALLATLDWCERNPGEAIPFFDLTGIDEAFIDRADLLRAMQYRWLLLLAPRIELALDQAARRPDLDRVGAVSGAWHELADAEPTLRRVLDQYAEVEEEGLRRPAAAEQRLLALAAGLVEPDEPAEDIVRIGAGFLAMVREQQPERVEMQPCASLWRRRPVTALLRRLMTA</sequence>
<comment type="caution">
    <text evidence="1">The sequence shown here is derived from an EMBL/GenBank/DDBJ whole genome shotgun (WGS) entry which is preliminary data.</text>
</comment>
<evidence type="ECO:0000313" key="2">
    <source>
        <dbReference type="Proteomes" id="UP000637578"/>
    </source>
</evidence>
<accession>A0A8J3C871</accession>
<organism evidence="1 2">
    <name type="scientific">Longimycelium tulufanense</name>
    <dbReference type="NCBI Taxonomy" id="907463"/>
    <lineage>
        <taxon>Bacteria</taxon>
        <taxon>Bacillati</taxon>
        <taxon>Actinomycetota</taxon>
        <taxon>Actinomycetes</taxon>
        <taxon>Pseudonocardiales</taxon>
        <taxon>Pseudonocardiaceae</taxon>
        <taxon>Longimycelium</taxon>
    </lineage>
</organism>
<evidence type="ECO:0000313" key="1">
    <source>
        <dbReference type="EMBL" id="GGM54279.1"/>
    </source>
</evidence>